<dbReference type="SUPFAM" id="SSF88946">
    <property type="entry name" value="Sigma2 domain of RNA polymerase sigma factors"/>
    <property type="match status" value="1"/>
</dbReference>
<evidence type="ECO:0000313" key="8">
    <source>
        <dbReference type="Proteomes" id="UP000533637"/>
    </source>
</evidence>
<evidence type="ECO:0000256" key="4">
    <source>
        <dbReference type="ARBA" id="ARBA00023163"/>
    </source>
</evidence>
<dbReference type="SUPFAM" id="SSF88659">
    <property type="entry name" value="Sigma3 and sigma4 domains of RNA polymerase sigma factors"/>
    <property type="match status" value="1"/>
</dbReference>
<keyword evidence="8" id="KW-1185">Reference proteome</keyword>
<dbReference type="Pfam" id="PF08281">
    <property type="entry name" value="Sigma70_r4_2"/>
    <property type="match status" value="1"/>
</dbReference>
<evidence type="ECO:0000259" key="5">
    <source>
        <dbReference type="Pfam" id="PF04542"/>
    </source>
</evidence>
<sequence>MKMTTQIQNPDELLWKIAINDDKEAYRTLFDLFYPALCLFAKRYVEERAVAEDLVQDVFVTLWESRKKIRVESSARNYLVISVRNQCLNYLKREGYKQNYIDAYLAKNADQSDYDEFYLLTELQKLLDEALAKLPETYRLIFEMSRLENNSNTEIAEKLNIPLRTVERYKAKAIEILKKDLKDYLPLLLYFHLLS</sequence>
<dbReference type="Pfam" id="PF04542">
    <property type="entry name" value="Sigma70_r2"/>
    <property type="match status" value="1"/>
</dbReference>
<evidence type="ECO:0000259" key="6">
    <source>
        <dbReference type="Pfam" id="PF08281"/>
    </source>
</evidence>
<feature type="domain" description="RNA polymerase sigma-70 region 2" evidence="5">
    <location>
        <begin position="29"/>
        <end position="94"/>
    </location>
</feature>
<dbReference type="Gene3D" id="1.10.10.10">
    <property type="entry name" value="Winged helix-like DNA-binding domain superfamily/Winged helix DNA-binding domain"/>
    <property type="match status" value="1"/>
</dbReference>
<keyword evidence="3" id="KW-0731">Sigma factor</keyword>
<feature type="domain" description="RNA polymerase sigma factor 70 region 4 type 2" evidence="6">
    <location>
        <begin position="126"/>
        <end position="174"/>
    </location>
</feature>
<dbReference type="EMBL" id="JACHOC010000004">
    <property type="protein sequence ID" value="MBB4622584.1"/>
    <property type="molecule type" value="Genomic_DNA"/>
</dbReference>
<dbReference type="InterPro" id="IPR039425">
    <property type="entry name" value="RNA_pol_sigma-70-like"/>
</dbReference>
<dbReference type="InterPro" id="IPR014284">
    <property type="entry name" value="RNA_pol_sigma-70_dom"/>
</dbReference>
<dbReference type="RefSeq" id="WP_122373963.1">
    <property type="nucleotide sequence ID" value="NZ_BMPB01000012.1"/>
</dbReference>
<dbReference type="InterPro" id="IPR014327">
    <property type="entry name" value="RNA_pol_sigma70_bacteroid"/>
</dbReference>
<comment type="similarity">
    <text evidence="1">Belongs to the sigma-70 factor family. ECF subfamily.</text>
</comment>
<comment type="caution">
    <text evidence="7">The sequence shown here is derived from an EMBL/GenBank/DDBJ whole genome shotgun (WGS) entry which is preliminary data.</text>
</comment>
<evidence type="ECO:0000256" key="2">
    <source>
        <dbReference type="ARBA" id="ARBA00023015"/>
    </source>
</evidence>
<dbReference type="NCBIfam" id="TIGR02937">
    <property type="entry name" value="sigma70-ECF"/>
    <property type="match status" value="1"/>
</dbReference>
<evidence type="ECO:0000256" key="3">
    <source>
        <dbReference type="ARBA" id="ARBA00023082"/>
    </source>
</evidence>
<dbReference type="Proteomes" id="UP000533637">
    <property type="component" value="Unassembled WGS sequence"/>
</dbReference>
<gene>
    <name evidence="7" type="ORF">GGQ57_002484</name>
</gene>
<dbReference type="InterPro" id="IPR007627">
    <property type="entry name" value="RNA_pol_sigma70_r2"/>
</dbReference>
<evidence type="ECO:0000313" key="7">
    <source>
        <dbReference type="EMBL" id="MBB4622584.1"/>
    </source>
</evidence>
<dbReference type="InterPro" id="IPR036388">
    <property type="entry name" value="WH-like_DNA-bd_sf"/>
</dbReference>
<dbReference type="InterPro" id="IPR013249">
    <property type="entry name" value="RNA_pol_sigma70_r4_t2"/>
</dbReference>
<name>A0ABR6KM59_9BACT</name>
<protein>
    <submittedName>
        <fullName evidence="7">RNA polymerase sigma-70 factor (ECF subfamily)</fullName>
    </submittedName>
</protein>
<dbReference type="Gene3D" id="1.10.1740.10">
    <property type="match status" value="1"/>
</dbReference>
<keyword evidence="4" id="KW-0804">Transcription</keyword>
<keyword evidence="2" id="KW-0805">Transcription regulation</keyword>
<proteinExistence type="inferred from homology"/>
<dbReference type="InterPro" id="IPR013325">
    <property type="entry name" value="RNA_pol_sigma_r2"/>
</dbReference>
<organism evidence="7 8">
    <name type="scientific">Parabacteroides faecis</name>
    <dbReference type="NCBI Taxonomy" id="1217282"/>
    <lineage>
        <taxon>Bacteria</taxon>
        <taxon>Pseudomonadati</taxon>
        <taxon>Bacteroidota</taxon>
        <taxon>Bacteroidia</taxon>
        <taxon>Bacteroidales</taxon>
        <taxon>Tannerellaceae</taxon>
        <taxon>Parabacteroides</taxon>
    </lineage>
</organism>
<dbReference type="NCBIfam" id="TIGR02985">
    <property type="entry name" value="Sig70_bacteroi1"/>
    <property type="match status" value="1"/>
</dbReference>
<evidence type="ECO:0000256" key="1">
    <source>
        <dbReference type="ARBA" id="ARBA00010641"/>
    </source>
</evidence>
<dbReference type="PANTHER" id="PTHR43133">
    <property type="entry name" value="RNA POLYMERASE ECF-TYPE SIGMA FACTO"/>
    <property type="match status" value="1"/>
</dbReference>
<dbReference type="CDD" id="cd06171">
    <property type="entry name" value="Sigma70_r4"/>
    <property type="match status" value="1"/>
</dbReference>
<dbReference type="InterPro" id="IPR013324">
    <property type="entry name" value="RNA_pol_sigma_r3/r4-like"/>
</dbReference>
<dbReference type="PANTHER" id="PTHR43133:SF46">
    <property type="entry name" value="RNA POLYMERASE SIGMA-70 FACTOR ECF SUBFAMILY"/>
    <property type="match status" value="1"/>
</dbReference>
<accession>A0ABR6KM59</accession>
<reference evidence="7 8" key="1">
    <citation type="submission" date="2020-08" db="EMBL/GenBank/DDBJ databases">
        <title>Genomic Encyclopedia of Type Strains, Phase IV (KMG-IV): sequencing the most valuable type-strain genomes for metagenomic binning, comparative biology and taxonomic classification.</title>
        <authorList>
            <person name="Goeker M."/>
        </authorList>
    </citation>
    <scope>NUCLEOTIDE SEQUENCE [LARGE SCALE GENOMIC DNA]</scope>
    <source>
        <strain evidence="7 8">DSM 102983</strain>
    </source>
</reference>